<dbReference type="InterPro" id="IPR036770">
    <property type="entry name" value="Ankyrin_rpt-contain_sf"/>
</dbReference>
<dbReference type="OMA" id="YHTPTYY"/>
<evidence type="ECO:0000256" key="2">
    <source>
        <dbReference type="SAM" id="MobiDB-lite"/>
    </source>
</evidence>
<feature type="compositionally biased region" description="Low complexity" evidence="2">
    <location>
        <begin position="105"/>
        <end position="114"/>
    </location>
</feature>
<dbReference type="OrthoDB" id="71307at2759"/>
<evidence type="ECO:0000313" key="4">
    <source>
        <dbReference type="Proteomes" id="UP000694546"/>
    </source>
</evidence>
<keyword evidence="1" id="KW-0040">ANK repeat</keyword>
<sequence length="270" mass="29617">MKYSYPLPGTYSRSAQYTPTQYTTSKYTPTQYTTSKYTPTQYTTSKYTPAQYTTSKYTPSLYTPSVTSTTRYTPTATYGSSHCSPSSHYAPSYKSAAAAAYVPSYTRGSRGATTRRSKAQDAPPPPAAAPAPAAPLAPPPRAVHFPNDIIFQDLVRRGDMEQIGRFMRARKVRLDTLFHSGMAPLHEAVLTGNLEVVKELVRYGADVHQRDEDGWTPLHMACSDGFPLIASFLLSAGGSREAQNNNGEKPADLIDPDYKELAQLFETGCV</sequence>
<feature type="region of interest" description="Disordered" evidence="2">
    <location>
        <begin position="105"/>
        <end position="139"/>
    </location>
</feature>
<dbReference type="InterPro" id="IPR002110">
    <property type="entry name" value="Ankyrin_rpt"/>
</dbReference>
<feature type="repeat" description="ANK" evidence="1">
    <location>
        <begin position="180"/>
        <end position="212"/>
    </location>
</feature>
<dbReference type="InterPro" id="IPR053080">
    <property type="entry name" value="PP1_regulatory_subunit_27"/>
</dbReference>
<accession>A0A8C4ZD08</accession>
<dbReference type="RefSeq" id="XP_030194152.1">
    <property type="nucleotide sequence ID" value="XM_030338292.1"/>
</dbReference>
<dbReference type="PROSITE" id="PS50297">
    <property type="entry name" value="ANK_REP_REGION"/>
    <property type="match status" value="2"/>
</dbReference>
<dbReference type="Ensembl" id="ENSGMOT00000010877.2">
    <property type="protein sequence ID" value="ENSGMOP00000010590.2"/>
    <property type="gene ID" value="ENSGMOG00000009906.2"/>
</dbReference>
<name>A0A8C4ZD08_GADMO</name>
<dbReference type="Pfam" id="PF12796">
    <property type="entry name" value="Ank_2"/>
    <property type="match status" value="1"/>
</dbReference>
<dbReference type="PROSITE" id="PS50088">
    <property type="entry name" value="ANK_REPEAT"/>
    <property type="match status" value="2"/>
</dbReference>
<proteinExistence type="predicted"/>
<dbReference type="GeneTree" id="ENSGT00940000159603"/>
<feature type="repeat" description="ANK" evidence="1">
    <location>
        <begin position="213"/>
        <end position="245"/>
    </location>
</feature>
<reference evidence="3" key="1">
    <citation type="submission" date="2025-08" db="UniProtKB">
        <authorList>
            <consortium name="Ensembl"/>
        </authorList>
    </citation>
    <scope>IDENTIFICATION</scope>
</reference>
<dbReference type="SUPFAM" id="SSF48403">
    <property type="entry name" value="Ankyrin repeat"/>
    <property type="match status" value="1"/>
</dbReference>
<keyword evidence="4" id="KW-1185">Reference proteome</keyword>
<dbReference type="Gene3D" id="1.25.40.20">
    <property type="entry name" value="Ankyrin repeat-containing domain"/>
    <property type="match status" value="1"/>
</dbReference>
<dbReference type="AlphaFoldDB" id="A0A8C4ZD08"/>
<protein>
    <submittedName>
        <fullName evidence="3">Protein phosphatase 1, regulatory subunit 27a</fullName>
    </submittedName>
</protein>
<organism evidence="3 4">
    <name type="scientific">Gadus morhua</name>
    <name type="common">Atlantic cod</name>
    <dbReference type="NCBI Taxonomy" id="8049"/>
    <lineage>
        <taxon>Eukaryota</taxon>
        <taxon>Metazoa</taxon>
        <taxon>Chordata</taxon>
        <taxon>Craniata</taxon>
        <taxon>Vertebrata</taxon>
        <taxon>Euteleostomi</taxon>
        <taxon>Actinopterygii</taxon>
        <taxon>Neopterygii</taxon>
        <taxon>Teleostei</taxon>
        <taxon>Neoteleostei</taxon>
        <taxon>Acanthomorphata</taxon>
        <taxon>Zeiogadaria</taxon>
        <taxon>Gadariae</taxon>
        <taxon>Gadiformes</taxon>
        <taxon>Gadoidei</taxon>
        <taxon>Gadidae</taxon>
        <taxon>Gadus</taxon>
    </lineage>
</organism>
<evidence type="ECO:0000256" key="1">
    <source>
        <dbReference type="PROSITE-ProRule" id="PRU00023"/>
    </source>
</evidence>
<reference evidence="3" key="2">
    <citation type="submission" date="2025-09" db="UniProtKB">
        <authorList>
            <consortium name="Ensembl"/>
        </authorList>
    </citation>
    <scope>IDENTIFICATION</scope>
</reference>
<dbReference type="PANTHER" id="PTHR46899">
    <property type="entry name" value="PROTEIN PHOSPHATASE 1 REGULATORY SUBUNIT 27"/>
    <property type="match status" value="1"/>
</dbReference>
<dbReference type="SMART" id="SM00248">
    <property type="entry name" value="ANK"/>
    <property type="match status" value="2"/>
</dbReference>
<evidence type="ECO:0000313" key="3">
    <source>
        <dbReference type="Ensembl" id="ENSGMOP00000010590.2"/>
    </source>
</evidence>
<dbReference type="GO" id="GO:0019902">
    <property type="term" value="F:phosphatase binding"/>
    <property type="evidence" value="ECO:0007669"/>
    <property type="project" value="TreeGrafter"/>
</dbReference>
<dbReference type="PANTHER" id="PTHR46899:SF2">
    <property type="entry name" value="PROTEIN PHOSPHATASE 1 REGULATORY SUBUNIT 27-LIKE"/>
    <property type="match status" value="1"/>
</dbReference>
<feature type="compositionally biased region" description="Pro residues" evidence="2">
    <location>
        <begin position="122"/>
        <end position="139"/>
    </location>
</feature>
<dbReference type="GeneID" id="115529513"/>
<gene>
    <name evidence="3" type="primary">LOC115529513</name>
</gene>
<dbReference type="Proteomes" id="UP000694546">
    <property type="component" value="Chromosome 2"/>
</dbReference>